<dbReference type="NCBIfam" id="TIGR03786">
    <property type="entry name" value="strep_pil_rpt"/>
    <property type="match status" value="1"/>
</dbReference>
<dbReference type="InterPro" id="IPR055382">
    <property type="entry name" value="DUF7601"/>
</dbReference>
<proteinExistence type="predicted"/>
<dbReference type="AlphaFoldDB" id="A0A4P6F4L4"/>
<dbReference type="Pfam" id="PF24547">
    <property type="entry name" value="DUF7601"/>
    <property type="match status" value="1"/>
</dbReference>
<evidence type="ECO:0000259" key="2">
    <source>
        <dbReference type="Pfam" id="PF12892"/>
    </source>
</evidence>
<name>A0A4P6F4L4_9MICO</name>
<dbReference type="RefSeq" id="WP_129187051.1">
    <property type="nucleotide sequence ID" value="NZ_CP035493.1"/>
</dbReference>
<dbReference type="InterPro" id="IPR036465">
    <property type="entry name" value="vWFA_dom_sf"/>
</dbReference>
<reference evidence="4 5" key="1">
    <citation type="submission" date="2019-01" db="EMBL/GenBank/DDBJ databases">
        <title>Genome sequencing of strain FW10M-9.</title>
        <authorList>
            <person name="Heo J."/>
            <person name="Kim S.-J."/>
            <person name="Kim J.-S."/>
            <person name="Hong S.-B."/>
            <person name="Kwon S.-W."/>
        </authorList>
    </citation>
    <scope>NUCLEOTIDE SEQUENCE [LARGE SCALE GENOMIC DNA]</scope>
    <source>
        <strain evidence="4 5">FW10M-9</strain>
    </source>
</reference>
<dbReference type="OrthoDB" id="134475at2"/>
<gene>
    <name evidence="4" type="ORF">ET471_06035</name>
</gene>
<dbReference type="Pfam" id="PF12892">
    <property type="entry name" value="FctA"/>
    <property type="match status" value="1"/>
</dbReference>
<dbReference type="Proteomes" id="UP000292118">
    <property type="component" value="Chromosome"/>
</dbReference>
<feature type="region of interest" description="Disordered" evidence="1">
    <location>
        <begin position="31"/>
        <end position="63"/>
    </location>
</feature>
<dbReference type="KEGG" id="xya:ET471_06035"/>
<feature type="compositionally biased region" description="Basic and acidic residues" evidence="1">
    <location>
        <begin position="39"/>
        <end position="49"/>
    </location>
</feature>
<feature type="domain" description="Streptococcal pilin isopeptide linkage" evidence="2">
    <location>
        <begin position="1013"/>
        <end position="1072"/>
    </location>
</feature>
<organism evidence="4 5">
    <name type="scientific">Xylanimonas protaetiae</name>
    <dbReference type="NCBI Taxonomy" id="2509457"/>
    <lineage>
        <taxon>Bacteria</taxon>
        <taxon>Bacillati</taxon>
        <taxon>Actinomycetota</taxon>
        <taxon>Actinomycetes</taxon>
        <taxon>Micrococcales</taxon>
        <taxon>Promicromonosporaceae</taxon>
        <taxon>Xylanimonas</taxon>
    </lineage>
</organism>
<evidence type="ECO:0000313" key="4">
    <source>
        <dbReference type="EMBL" id="QAY69653.1"/>
    </source>
</evidence>
<dbReference type="Gene3D" id="2.60.40.1140">
    <property type="entry name" value="Collagen-binding surface protein Cna, B-type domain"/>
    <property type="match status" value="1"/>
</dbReference>
<dbReference type="InterPro" id="IPR038174">
    <property type="entry name" value="Strep_pil_link_sf"/>
</dbReference>
<keyword evidence="5" id="KW-1185">Reference proteome</keyword>
<evidence type="ECO:0000256" key="1">
    <source>
        <dbReference type="SAM" id="MobiDB-lite"/>
    </source>
</evidence>
<sequence>MVAAALALGLVGSGVVPVAGVGDLAAPAMAADPATGPVKEADPQTHHEYPGAQDPENYFESSRNPGRIWTDKSVFTENVPVPPGEPNATELVLEQDELAVALSALGATRHVTGEKQVPIDVVLVLDNSYSMVQCVDARDATDGYCDDQNNYTKSRAYAMAEAVNVALDIIARDNPDNKVSLVQFGTGSGVLRSLAAPQKIQGTDRYTELTYSGGNLVFRYATGTNGTITVGRSGNQIQSTNIQLGIYTGMNVLAGQTNVTGDNQRLPNVILFTDGEPTYSSTSSSWWTPGTGTQGPSSPGANQYYGNGFLAAMTAAYQKNRVKAVYDANPQDDIDATPKVYTVGLGINALTTNGKNLALATLNPRGNYGDTSNTMTTGFTNAFKSYLAGGSVSVPVDGQLRNNVPDPSAYHTVAHPTDAAAAHDPTDLRYNDAYYSPVTQDDLVDVFRRIAQQIVDAAPNFPVEMQNGEATTSGYVTFTDPLGPFMRVTDMNRLTFCSVSKADPTECTQRTFLSPASKTDVTPTGTLTTYTFSGLYQANDMYPATNVSNVVVTVATSNDLAVGDVVTVSIPASLLPLRDTRITEDVDGNPKSMTVSVSHPVHAYYKVAPKPGVVENLGNPYALNVGGSTAGTTLAQYVRDHTVGGKVRFYSNDYDVDAGGVGVAKSFATFQPAERNDFYRFARDSLLYSDAAGTTTITQTQWNGLGAGTTIYYRVDVYRLTAHTPGSVVKESVVLSTTKQALLTPGLEGGRVLFADAQSRMTAPAGMRNFSGRAMNLDHVKCDALVWVANLPTCGGAVARGVATNPTGTDPMARRTAFDGQAVRVALGNDGYLEYPVPGRLTITKQVSSAGGLNPNPAQRFEFTVSLGGTVPTGAAFPYSVYRQGDTTTPLPGRGGTVSSGGKIALAGGELAEVVGLPNGATYTVTEGGLPPAYSRTSPTESPSGIITVPQSGPALAAFVNTYAPAGTPAVATPTIAKVIPERGWAEGDSFSAKMCPDVGGAAACETVPLGPGSTTAAFGQKEFSAPGTYGYTITEVDGLALGFSYSGAAYRWVVTVTDDGTGTLHASSALTQPKSTARRLSGWVCLVPESRGCGR</sequence>
<evidence type="ECO:0000313" key="5">
    <source>
        <dbReference type="Proteomes" id="UP000292118"/>
    </source>
</evidence>
<dbReference type="Gene3D" id="3.40.50.410">
    <property type="entry name" value="von Willebrand factor, type A domain"/>
    <property type="match status" value="1"/>
</dbReference>
<dbReference type="EMBL" id="CP035493">
    <property type="protein sequence ID" value="QAY69653.1"/>
    <property type="molecule type" value="Genomic_DNA"/>
</dbReference>
<accession>A0A4P6F4L4</accession>
<dbReference type="CDD" id="cd00198">
    <property type="entry name" value="vWFA"/>
    <property type="match status" value="1"/>
</dbReference>
<dbReference type="SUPFAM" id="SSF53300">
    <property type="entry name" value="vWA-like"/>
    <property type="match status" value="1"/>
</dbReference>
<feature type="domain" description="DUF7601" evidence="3">
    <location>
        <begin position="839"/>
        <end position="963"/>
    </location>
</feature>
<evidence type="ECO:0000259" key="3">
    <source>
        <dbReference type="Pfam" id="PF24547"/>
    </source>
</evidence>
<protein>
    <submittedName>
        <fullName evidence="4">Uncharacterized protein</fullName>
    </submittedName>
</protein>
<dbReference type="Gene3D" id="2.60.40.3050">
    <property type="match status" value="1"/>
</dbReference>
<dbReference type="InterPro" id="IPR022464">
    <property type="entry name" value="Strep_pil_isopept_link"/>
</dbReference>